<dbReference type="Proteomes" id="UP000620124">
    <property type="component" value="Unassembled WGS sequence"/>
</dbReference>
<proteinExistence type="predicted"/>
<accession>A0A8H6YP11</accession>
<protein>
    <submittedName>
        <fullName evidence="1">Uncharacterized protein</fullName>
    </submittedName>
</protein>
<dbReference type="OrthoDB" id="2606310at2759"/>
<sequence>MVFPFTLLPTEISLEIIRVASIPSCDDATAPRPSYATAVSMASVSHTMRSATMPHLLHSVVLASSPQVLSFIDSILLQKQLATSATPLALDYTKLVRRFWSTECWEPLMEDSPDYRIDYGALYDIICRVESLGLNFRSLHLLYNGLASPGADPARDWKCGRVTFAGLFPRWKPLTSSTEGMIFLSRISHLTLWISTYHNSWPTHERRVPNWIGEMPLSSFRNLTHLAFSLVSDPPQKWPSGAD</sequence>
<comment type="caution">
    <text evidence="1">The sequence shown here is derived from an EMBL/GenBank/DDBJ whole genome shotgun (WGS) entry which is preliminary data.</text>
</comment>
<dbReference type="AlphaFoldDB" id="A0A8H6YP11"/>
<gene>
    <name evidence="1" type="ORF">MVEN_00565800</name>
</gene>
<evidence type="ECO:0000313" key="1">
    <source>
        <dbReference type="EMBL" id="KAF7362197.1"/>
    </source>
</evidence>
<organism evidence="1 2">
    <name type="scientific">Mycena venus</name>
    <dbReference type="NCBI Taxonomy" id="2733690"/>
    <lineage>
        <taxon>Eukaryota</taxon>
        <taxon>Fungi</taxon>
        <taxon>Dikarya</taxon>
        <taxon>Basidiomycota</taxon>
        <taxon>Agaricomycotina</taxon>
        <taxon>Agaricomycetes</taxon>
        <taxon>Agaricomycetidae</taxon>
        <taxon>Agaricales</taxon>
        <taxon>Marasmiineae</taxon>
        <taxon>Mycenaceae</taxon>
        <taxon>Mycena</taxon>
    </lineage>
</organism>
<reference evidence="1" key="1">
    <citation type="submission" date="2020-05" db="EMBL/GenBank/DDBJ databases">
        <title>Mycena genomes resolve the evolution of fungal bioluminescence.</title>
        <authorList>
            <person name="Tsai I.J."/>
        </authorList>
    </citation>
    <scope>NUCLEOTIDE SEQUENCE</scope>
    <source>
        <strain evidence="1">CCC161011</strain>
    </source>
</reference>
<dbReference type="EMBL" id="JACAZI010000004">
    <property type="protein sequence ID" value="KAF7362197.1"/>
    <property type="molecule type" value="Genomic_DNA"/>
</dbReference>
<evidence type="ECO:0000313" key="2">
    <source>
        <dbReference type="Proteomes" id="UP000620124"/>
    </source>
</evidence>
<keyword evidence="2" id="KW-1185">Reference proteome</keyword>
<name>A0A8H6YP11_9AGAR</name>